<proteinExistence type="predicted"/>
<name>A0A024V101_PLAFA</name>
<dbReference type="Proteomes" id="UP000030690">
    <property type="component" value="Unassembled WGS sequence"/>
</dbReference>
<dbReference type="EMBL" id="KI925148">
    <property type="protein sequence ID" value="ETW16159.1"/>
    <property type="molecule type" value="Genomic_DNA"/>
</dbReference>
<protein>
    <submittedName>
        <fullName evidence="2">Uncharacterized protein</fullName>
    </submittedName>
</protein>
<accession>A0A024V101</accession>
<feature type="compositionally biased region" description="Low complexity" evidence="1">
    <location>
        <begin position="369"/>
        <end position="400"/>
    </location>
</feature>
<reference evidence="2 3" key="1">
    <citation type="submission" date="2013-02" db="EMBL/GenBank/DDBJ databases">
        <title>The Genome Annotation of Plasmodium falciparum Vietnam Oak-Knoll (FVO).</title>
        <authorList>
            <consortium name="The Broad Institute Genome Sequencing Platform"/>
            <consortium name="The Broad Institute Genome Sequencing Center for Infectious Disease"/>
            <person name="Neafsey D."/>
            <person name="Hoffman S."/>
            <person name="Volkman S."/>
            <person name="Rosenthal P."/>
            <person name="Walker B."/>
            <person name="Young S.K."/>
            <person name="Zeng Q."/>
            <person name="Gargeya S."/>
            <person name="Fitzgerald M."/>
            <person name="Haas B."/>
            <person name="Abouelleil A."/>
            <person name="Allen A.W."/>
            <person name="Alvarado L."/>
            <person name="Arachchi H.M."/>
            <person name="Berlin A.M."/>
            <person name="Chapman S.B."/>
            <person name="Gainer-Dewar J."/>
            <person name="Goldberg J."/>
            <person name="Griggs A."/>
            <person name="Gujja S."/>
            <person name="Hansen M."/>
            <person name="Howarth C."/>
            <person name="Imamovic A."/>
            <person name="Ireland A."/>
            <person name="Larimer J."/>
            <person name="McCowan C."/>
            <person name="Murphy C."/>
            <person name="Pearson M."/>
            <person name="Poon T.W."/>
            <person name="Priest M."/>
            <person name="Roberts A."/>
            <person name="Saif S."/>
            <person name="Shea T."/>
            <person name="Sisk P."/>
            <person name="Sykes S."/>
            <person name="Wortman J."/>
            <person name="Nusbaum C."/>
            <person name="Birren B."/>
        </authorList>
    </citation>
    <scope>NUCLEOTIDE SEQUENCE [LARGE SCALE GENOMIC DNA]</scope>
    <source>
        <strain evidence="3">Vietnam Oak-Knoll (FVO)</strain>
    </source>
</reference>
<feature type="region of interest" description="Disordered" evidence="1">
    <location>
        <begin position="354"/>
        <end position="407"/>
    </location>
</feature>
<feature type="region of interest" description="Disordered" evidence="1">
    <location>
        <begin position="507"/>
        <end position="530"/>
    </location>
</feature>
<evidence type="ECO:0000313" key="3">
    <source>
        <dbReference type="Proteomes" id="UP000030690"/>
    </source>
</evidence>
<gene>
    <name evidence="2" type="ORF">PFFVO_04990</name>
</gene>
<evidence type="ECO:0000313" key="2">
    <source>
        <dbReference type="EMBL" id="ETW16159.1"/>
    </source>
</evidence>
<dbReference type="AlphaFoldDB" id="A0A024V101"/>
<organism evidence="2 3">
    <name type="scientific">Plasmodium falciparum Vietnam Oak-Knoll</name>
    <name type="common">FVO</name>
    <dbReference type="NCBI Taxonomy" id="1036723"/>
    <lineage>
        <taxon>Eukaryota</taxon>
        <taxon>Sar</taxon>
        <taxon>Alveolata</taxon>
        <taxon>Apicomplexa</taxon>
        <taxon>Aconoidasida</taxon>
        <taxon>Haemosporida</taxon>
        <taxon>Plasmodiidae</taxon>
        <taxon>Plasmodium</taxon>
        <taxon>Plasmodium (Laverania)</taxon>
    </lineage>
</organism>
<feature type="compositionally biased region" description="Basic and acidic residues" evidence="1">
    <location>
        <begin position="357"/>
        <end position="368"/>
    </location>
</feature>
<sequence>MNNKMLTRRILFSRYFHGPSLYKRYILIKNDIPEFIKRVNFNSMQKNNNDKDDKVKNLNIQNNKNEEYAHTKENCDNIKSPFFNDILKKHDKKNPDVIPNFIIDFFTKESTDDKKNIYINEYKNVLLEFIQYKIEFSKDDSNKHQIKFVDIFSMLYFCYMERIYDLDFLTELSKQFDNIYKSKNTKDLLNNININYLMMMFYYFSFLKVSNGTLDNILRDFIINNEEVEPVLIYKYFECLSLLSDVHDNNKIVPIIEIFIENFYNFNNYILLNILQFLHKMNFFDKNIFSLLTRKINKNVYEQNANLFEVCMLSRIYALYKNENITFNNYLLDDLIQTITRHEDNFQNDELYEEEDKEHYNKVDKENDSSNIKQLNNNNNNNDHIEQFNNPDSININSNNDIDKNNETNDNDIHNLYIQEIKNINRDNYTLFKNSLYNDGLNFYSFFLNSKSTNKNLFKKKENIHIEINNDKKKSTSKMLHMSQWDKLFFYEDYKTKDIKNEPFINMHKNKNGNNNNNNNNNNNKNKNIDNKENLHIDKYINMYNDFIRENLYYEFNYQKMIDVFKNICIHLDNTKIAIYINKKDNMLSCNNNKICRYRKKLLFIDNYYIGHIFYIIDSMLSLNMHHNSSNFNKLQNKVLNLIKNNETYIIDNFDSKEIKSVLIFLVHTDRYYKESFIYSITHRIIDLYINNLCDAKTLSIYLYNLLAFTKQTIVKKNRFNHTIKNVVYNTYLWLNNNKNVSNEQGQNNKILFYNNIKVTNYTLLQILSIYICKNVYFISLPILASLLRSFSYLSFNDINFYNVFIPLFLKHIKYLKNVDILNITQAYNRQKINNKYFYYLLSKQYQNANSKDNKKSSVEVKLIG</sequence>
<dbReference type="OrthoDB" id="361350at2759"/>
<evidence type="ECO:0000256" key="1">
    <source>
        <dbReference type="SAM" id="MobiDB-lite"/>
    </source>
</evidence>
<reference evidence="2 3" key="2">
    <citation type="submission" date="2013-02" db="EMBL/GenBank/DDBJ databases">
        <title>The Genome Sequence of Plasmodium falciparum Vietnam Oak-Knoll (FVO).</title>
        <authorList>
            <consortium name="The Broad Institute Genome Sequencing Platform"/>
            <consortium name="The Broad Institute Genome Sequencing Center for Infectious Disease"/>
            <person name="Neafsey D."/>
            <person name="Cheeseman I."/>
            <person name="Volkman S."/>
            <person name="Adams J."/>
            <person name="Walker B."/>
            <person name="Young S.K."/>
            <person name="Zeng Q."/>
            <person name="Gargeya S."/>
            <person name="Fitzgerald M."/>
            <person name="Haas B."/>
            <person name="Abouelleil A."/>
            <person name="Alvarado L."/>
            <person name="Arachchi H.M."/>
            <person name="Berlin A.M."/>
            <person name="Chapman S.B."/>
            <person name="Dewar J."/>
            <person name="Goldberg J."/>
            <person name="Griggs A."/>
            <person name="Gujja S."/>
            <person name="Hansen M."/>
            <person name="Howarth C."/>
            <person name="Imamovic A."/>
            <person name="Larimer J."/>
            <person name="McCowan C."/>
            <person name="Murphy C."/>
            <person name="Neiman D."/>
            <person name="Pearson M."/>
            <person name="Priest M."/>
            <person name="Roberts A."/>
            <person name="Saif S."/>
            <person name="Shea T."/>
            <person name="Sisk P."/>
            <person name="Sykes S."/>
            <person name="Wortman J."/>
            <person name="Nusbaum C."/>
            <person name="Birren B."/>
        </authorList>
    </citation>
    <scope>NUCLEOTIDE SEQUENCE [LARGE SCALE GENOMIC DNA]</scope>
    <source>
        <strain evidence="3">Vietnam Oak-Knoll (FVO)</strain>
    </source>
</reference>
<feature type="compositionally biased region" description="Low complexity" evidence="1">
    <location>
        <begin position="512"/>
        <end position="526"/>
    </location>
</feature>